<feature type="chain" id="PRO_5012664890" description="Secreted protein" evidence="1">
    <location>
        <begin position="29"/>
        <end position="191"/>
    </location>
</feature>
<dbReference type="EMBL" id="MVHF01000021">
    <property type="protein sequence ID" value="ORA33259.1"/>
    <property type="molecule type" value="Genomic_DNA"/>
</dbReference>
<keyword evidence="3" id="KW-1185">Reference proteome</keyword>
<evidence type="ECO:0000313" key="2">
    <source>
        <dbReference type="EMBL" id="ORA33259.1"/>
    </source>
</evidence>
<comment type="caution">
    <text evidence="2">The sequence shown here is derived from an EMBL/GenBank/DDBJ whole genome shotgun (WGS) entry which is preliminary data.</text>
</comment>
<evidence type="ECO:0000313" key="3">
    <source>
        <dbReference type="Proteomes" id="UP000192448"/>
    </source>
</evidence>
<dbReference type="RefSeq" id="WP_083165804.1">
    <property type="nucleotide sequence ID" value="NZ_MVHF01000021.1"/>
</dbReference>
<dbReference type="Proteomes" id="UP000192448">
    <property type="component" value="Unassembled WGS sequence"/>
</dbReference>
<dbReference type="OrthoDB" id="4747430at2"/>
<gene>
    <name evidence="2" type="ORF">BST13_20195</name>
</gene>
<keyword evidence="1" id="KW-0732">Signal</keyword>
<evidence type="ECO:0000256" key="1">
    <source>
        <dbReference type="SAM" id="SignalP"/>
    </source>
</evidence>
<organism evidence="2 3">
    <name type="scientific">Mycobacterium aquaticum</name>
    <dbReference type="NCBI Taxonomy" id="1927124"/>
    <lineage>
        <taxon>Bacteria</taxon>
        <taxon>Bacillati</taxon>
        <taxon>Actinomycetota</taxon>
        <taxon>Actinomycetes</taxon>
        <taxon>Mycobacteriales</taxon>
        <taxon>Mycobacteriaceae</taxon>
        <taxon>Mycobacterium</taxon>
    </lineage>
</organism>
<feature type="signal peptide" evidence="1">
    <location>
        <begin position="1"/>
        <end position="28"/>
    </location>
</feature>
<reference evidence="2 3" key="1">
    <citation type="submission" date="2017-02" db="EMBL/GenBank/DDBJ databases">
        <title>The new phylogeny of genus Mycobacterium.</title>
        <authorList>
            <person name="Tortoli E."/>
            <person name="Trovato A."/>
            <person name="Cirillo D.M."/>
        </authorList>
    </citation>
    <scope>NUCLEOTIDE SEQUENCE [LARGE SCALE GENOMIC DNA]</scope>
    <source>
        <strain evidence="2 3">RW6</strain>
    </source>
</reference>
<sequence length="191" mass="19553">MTTNRLTAASAAAVLTAAALAFPASATAASNSAVTSIPSPQGDIEMHVTANCAGTVCTFSTQANLLTPDGPIGFPGDAWARQTITLRSTDRNVWQEASYSAPAGAPRVVKGANNDNVLSKQLKSINNAEISVTTFGGGPIERFQVDGESTPTDWATGQPNTKASFIACSDIQVVFGGVNLSTPTACAQTGF</sequence>
<evidence type="ECO:0008006" key="4">
    <source>
        <dbReference type="Google" id="ProtNLM"/>
    </source>
</evidence>
<proteinExistence type="predicted"/>
<dbReference type="AlphaFoldDB" id="A0A1X0ATC9"/>
<protein>
    <recommendedName>
        <fullName evidence="4">Secreted protein</fullName>
    </recommendedName>
</protein>
<dbReference type="STRING" id="1927124.BST13_20195"/>
<name>A0A1X0ATC9_9MYCO</name>
<accession>A0A1X0ATC9</accession>